<dbReference type="GO" id="GO:0008289">
    <property type="term" value="F:lipid binding"/>
    <property type="evidence" value="ECO:0007669"/>
    <property type="project" value="InterPro"/>
</dbReference>
<dbReference type="SUPFAM" id="SSF47699">
    <property type="entry name" value="Bifunctional inhibitor/lipid-transfer protein/seed storage 2S albumin"/>
    <property type="match status" value="1"/>
</dbReference>
<proteinExistence type="predicted"/>
<comment type="caution">
    <text evidence="2">The sequence shown here is derived from an EMBL/GenBank/DDBJ whole genome shotgun (WGS) entry which is preliminary data.</text>
</comment>
<feature type="domain" description="Bifunctional inhibitor/plant lipid transfer protein/seed storage helical" evidence="1">
    <location>
        <begin position="1"/>
        <end position="79"/>
    </location>
</feature>
<dbReference type="InterPro" id="IPR016140">
    <property type="entry name" value="Bifunc_inhib/LTP/seed_store"/>
</dbReference>
<dbReference type="GO" id="GO:0006869">
    <property type="term" value="P:lipid transport"/>
    <property type="evidence" value="ECO:0007669"/>
    <property type="project" value="InterPro"/>
</dbReference>
<dbReference type="EMBL" id="JAUJYN010000024">
    <property type="protein sequence ID" value="KAK1258218.1"/>
    <property type="molecule type" value="Genomic_DNA"/>
</dbReference>
<dbReference type="Gene3D" id="1.10.110.10">
    <property type="entry name" value="Plant lipid-transfer and hydrophobic proteins"/>
    <property type="match status" value="1"/>
</dbReference>
<dbReference type="PANTHER" id="PTHR33076">
    <property type="entry name" value="NON-SPECIFIC LIPID-TRANSFER PROTEIN 2-RELATED"/>
    <property type="match status" value="1"/>
</dbReference>
<gene>
    <name evidence="2" type="ORF">QJS04_geneDACA021680</name>
</gene>
<accession>A0AAV9A156</accession>
<reference evidence="2" key="1">
    <citation type="journal article" date="2023" name="Nat. Commun.">
        <title>Diploid and tetraploid genomes of Acorus and the evolution of monocots.</title>
        <authorList>
            <person name="Ma L."/>
            <person name="Liu K.W."/>
            <person name="Li Z."/>
            <person name="Hsiao Y.Y."/>
            <person name="Qi Y."/>
            <person name="Fu T."/>
            <person name="Tang G.D."/>
            <person name="Zhang D."/>
            <person name="Sun W.H."/>
            <person name="Liu D.K."/>
            <person name="Li Y."/>
            <person name="Chen G.Z."/>
            <person name="Liu X.D."/>
            <person name="Liao X.Y."/>
            <person name="Jiang Y.T."/>
            <person name="Yu X."/>
            <person name="Hao Y."/>
            <person name="Huang J."/>
            <person name="Zhao X.W."/>
            <person name="Ke S."/>
            <person name="Chen Y.Y."/>
            <person name="Wu W.L."/>
            <person name="Hsu J.L."/>
            <person name="Lin Y.F."/>
            <person name="Huang M.D."/>
            <person name="Li C.Y."/>
            <person name="Huang L."/>
            <person name="Wang Z.W."/>
            <person name="Zhao X."/>
            <person name="Zhong W.Y."/>
            <person name="Peng D.H."/>
            <person name="Ahmad S."/>
            <person name="Lan S."/>
            <person name="Zhang J.S."/>
            <person name="Tsai W.C."/>
            <person name="Van de Peer Y."/>
            <person name="Liu Z.J."/>
        </authorList>
    </citation>
    <scope>NUCLEOTIDE SEQUENCE</scope>
    <source>
        <strain evidence="2">SCP</strain>
    </source>
</reference>
<dbReference type="CDD" id="cd01960">
    <property type="entry name" value="nsLTP1"/>
    <property type="match status" value="1"/>
</dbReference>
<dbReference type="Proteomes" id="UP001179952">
    <property type="component" value="Unassembled WGS sequence"/>
</dbReference>
<evidence type="ECO:0000313" key="3">
    <source>
        <dbReference type="Proteomes" id="UP001179952"/>
    </source>
</evidence>
<evidence type="ECO:0000259" key="1">
    <source>
        <dbReference type="Pfam" id="PF00234"/>
    </source>
</evidence>
<organism evidence="2 3">
    <name type="scientific">Acorus gramineus</name>
    <name type="common">Dwarf sweet flag</name>
    <dbReference type="NCBI Taxonomy" id="55184"/>
    <lineage>
        <taxon>Eukaryota</taxon>
        <taxon>Viridiplantae</taxon>
        <taxon>Streptophyta</taxon>
        <taxon>Embryophyta</taxon>
        <taxon>Tracheophyta</taxon>
        <taxon>Spermatophyta</taxon>
        <taxon>Magnoliopsida</taxon>
        <taxon>Liliopsida</taxon>
        <taxon>Acoraceae</taxon>
        <taxon>Acorus</taxon>
    </lineage>
</organism>
<name>A0AAV9A156_ACOGR</name>
<dbReference type="Pfam" id="PF00234">
    <property type="entry name" value="Tryp_alpha_amyl"/>
    <property type="match status" value="1"/>
</dbReference>
<sequence>MGPCAHYLTRQATALSADCCNGVRSLHSAASSTQVRRDMRECLRQVAVWYNNLRDEAAQELPGQCGVSIGIPISRNTDCSR</sequence>
<evidence type="ECO:0000313" key="2">
    <source>
        <dbReference type="EMBL" id="KAK1258218.1"/>
    </source>
</evidence>
<dbReference type="InterPro" id="IPR036312">
    <property type="entry name" value="Bifun_inhib/LTP/seed_sf"/>
</dbReference>
<dbReference type="InterPro" id="IPR000528">
    <property type="entry name" value="Plant_nsLTP"/>
</dbReference>
<dbReference type="AlphaFoldDB" id="A0AAV9A156"/>
<reference evidence="2" key="2">
    <citation type="submission" date="2023-06" db="EMBL/GenBank/DDBJ databases">
        <authorList>
            <person name="Ma L."/>
            <person name="Liu K.-W."/>
            <person name="Li Z."/>
            <person name="Hsiao Y.-Y."/>
            <person name="Qi Y."/>
            <person name="Fu T."/>
            <person name="Tang G."/>
            <person name="Zhang D."/>
            <person name="Sun W.-H."/>
            <person name="Liu D.-K."/>
            <person name="Li Y."/>
            <person name="Chen G.-Z."/>
            <person name="Liu X.-D."/>
            <person name="Liao X.-Y."/>
            <person name="Jiang Y.-T."/>
            <person name="Yu X."/>
            <person name="Hao Y."/>
            <person name="Huang J."/>
            <person name="Zhao X.-W."/>
            <person name="Ke S."/>
            <person name="Chen Y.-Y."/>
            <person name="Wu W.-L."/>
            <person name="Hsu J.-L."/>
            <person name="Lin Y.-F."/>
            <person name="Huang M.-D."/>
            <person name="Li C.-Y."/>
            <person name="Huang L."/>
            <person name="Wang Z.-W."/>
            <person name="Zhao X."/>
            <person name="Zhong W.-Y."/>
            <person name="Peng D.-H."/>
            <person name="Ahmad S."/>
            <person name="Lan S."/>
            <person name="Zhang J.-S."/>
            <person name="Tsai W.-C."/>
            <person name="Van De Peer Y."/>
            <person name="Liu Z.-J."/>
        </authorList>
    </citation>
    <scope>NUCLEOTIDE SEQUENCE</scope>
    <source>
        <strain evidence="2">SCP</strain>
        <tissue evidence="2">Leaves</tissue>
    </source>
</reference>
<keyword evidence="3" id="KW-1185">Reference proteome</keyword>
<dbReference type="PRINTS" id="PR00382">
    <property type="entry name" value="LIPIDTRNSFER"/>
</dbReference>
<protein>
    <submittedName>
        <fullName evidence="2">Non-specific lipid-transfer protein 4</fullName>
    </submittedName>
</protein>